<dbReference type="InterPro" id="IPR029055">
    <property type="entry name" value="Ntn_hydrolases_N"/>
</dbReference>
<proteinExistence type="predicted"/>
<dbReference type="GO" id="GO:0017000">
    <property type="term" value="P:antibiotic biosynthetic process"/>
    <property type="evidence" value="ECO:0007669"/>
    <property type="project" value="InterPro"/>
</dbReference>
<organism evidence="1 2">
    <name type="scientific">SAR324 cluster bacterium</name>
    <dbReference type="NCBI Taxonomy" id="2024889"/>
    <lineage>
        <taxon>Bacteria</taxon>
        <taxon>Deltaproteobacteria</taxon>
        <taxon>SAR324 cluster</taxon>
    </lineage>
</organism>
<gene>
    <name evidence="1" type="ORF">CMN54_15000</name>
</gene>
<dbReference type="Gene3D" id="3.60.20.10">
    <property type="entry name" value="Glutamine Phosphoribosylpyrophosphate, subunit 1, domain 1"/>
    <property type="match status" value="1"/>
</dbReference>
<reference evidence="2" key="1">
    <citation type="submission" date="2017-09" db="EMBL/GenBank/DDBJ databases">
        <title>The Reconstruction of 2,631 Draft Metagenome-Assembled Genomes from the Global Oceans.</title>
        <authorList>
            <person name="Tully B.J."/>
            <person name="Graham E.D."/>
            <person name="Heidelberg J.F."/>
        </authorList>
    </citation>
    <scope>NUCLEOTIDE SEQUENCE [LARGE SCALE GENOMIC DNA]</scope>
</reference>
<sequence length="59" mass="6844">MPVDKASSEIEGFFKLSQRSNWNEFSLALYYFGRLHQNFVYADKNGNISLHRAANLPIH</sequence>
<dbReference type="AlphaFoldDB" id="A0A2D6YNP1"/>
<dbReference type="EMBL" id="NZEX01000182">
    <property type="protein sequence ID" value="MAH64715.1"/>
    <property type="molecule type" value="Genomic_DNA"/>
</dbReference>
<protein>
    <submittedName>
        <fullName evidence="1">Uncharacterized protein</fullName>
    </submittedName>
</protein>
<dbReference type="Pfam" id="PF01804">
    <property type="entry name" value="Penicil_amidase"/>
    <property type="match status" value="1"/>
</dbReference>
<dbReference type="Proteomes" id="UP000226525">
    <property type="component" value="Unassembled WGS sequence"/>
</dbReference>
<evidence type="ECO:0000313" key="1">
    <source>
        <dbReference type="EMBL" id="MAH64715.1"/>
    </source>
</evidence>
<evidence type="ECO:0000313" key="2">
    <source>
        <dbReference type="Proteomes" id="UP000226525"/>
    </source>
</evidence>
<dbReference type="InterPro" id="IPR002692">
    <property type="entry name" value="S45"/>
</dbReference>
<comment type="caution">
    <text evidence="1">The sequence shown here is derived from an EMBL/GenBank/DDBJ whole genome shotgun (WGS) entry which is preliminary data.</text>
</comment>
<dbReference type="GO" id="GO:0016787">
    <property type="term" value="F:hydrolase activity"/>
    <property type="evidence" value="ECO:0007669"/>
    <property type="project" value="InterPro"/>
</dbReference>
<name>A0A2D6YNP1_9DELT</name>
<dbReference type="SUPFAM" id="SSF56235">
    <property type="entry name" value="N-terminal nucleophile aminohydrolases (Ntn hydrolases)"/>
    <property type="match status" value="1"/>
</dbReference>
<accession>A0A2D6YNP1</accession>